<feature type="domain" description="FHA" evidence="3">
    <location>
        <begin position="103"/>
        <end position="183"/>
    </location>
</feature>
<dbReference type="Proteomes" id="UP000431080">
    <property type="component" value="Unassembled WGS sequence"/>
</dbReference>
<keyword evidence="5" id="KW-1185">Reference proteome</keyword>
<accession>A0A6I2F4S5</accession>
<dbReference type="InterPro" id="IPR008984">
    <property type="entry name" value="SMAD_FHA_dom_sf"/>
</dbReference>
<dbReference type="AlphaFoldDB" id="A0A6I2F4S5"/>
<protein>
    <submittedName>
        <fullName evidence="4">FHA domain-containing protein</fullName>
    </submittedName>
</protein>
<keyword evidence="1" id="KW-0597">Phosphoprotein</keyword>
<evidence type="ECO:0000256" key="1">
    <source>
        <dbReference type="ARBA" id="ARBA00022553"/>
    </source>
</evidence>
<dbReference type="Gene3D" id="2.60.200.20">
    <property type="match status" value="1"/>
</dbReference>
<organism evidence="4 5">
    <name type="scientific">Agromyces agglutinans</name>
    <dbReference type="NCBI Taxonomy" id="2662258"/>
    <lineage>
        <taxon>Bacteria</taxon>
        <taxon>Bacillati</taxon>
        <taxon>Actinomycetota</taxon>
        <taxon>Actinomycetes</taxon>
        <taxon>Micrococcales</taxon>
        <taxon>Microbacteriaceae</taxon>
        <taxon>Agromyces</taxon>
    </lineage>
</organism>
<comment type="caution">
    <text evidence="4">The sequence shown here is derived from an EMBL/GenBank/DDBJ whole genome shotgun (WGS) entry which is preliminary data.</text>
</comment>
<dbReference type="CDD" id="cd00060">
    <property type="entry name" value="FHA"/>
    <property type="match status" value="1"/>
</dbReference>
<feature type="compositionally biased region" description="Pro residues" evidence="2">
    <location>
        <begin position="46"/>
        <end position="70"/>
    </location>
</feature>
<dbReference type="Pfam" id="PF00498">
    <property type="entry name" value="FHA"/>
    <property type="match status" value="1"/>
</dbReference>
<evidence type="ECO:0000313" key="4">
    <source>
        <dbReference type="EMBL" id="MRG58737.1"/>
    </source>
</evidence>
<feature type="compositionally biased region" description="Low complexity" evidence="2">
    <location>
        <begin position="16"/>
        <end position="26"/>
    </location>
</feature>
<dbReference type="InterPro" id="IPR000253">
    <property type="entry name" value="FHA_dom"/>
</dbReference>
<dbReference type="RefSeq" id="WP_153683168.1">
    <property type="nucleotide sequence ID" value="NZ_WJIF01000001.1"/>
</dbReference>
<evidence type="ECO:0000259" key="3">
    <source>
        <dbReference type="Pfam" id="PF00498"/>
    </source>
</evidence>
<sequence length="197" mass="20010">MNGSDFIEPPPGLIPGGTPEAPPAATVRQAPKRVERALPSFTPPAFAAPPKPAAVPTSPPAVPPKPPAVPPAQAVTSPTPTAASSWRLLDAAGAVVHVEGRTVLGRAPHAEAVPGAARAVAVDDPARTVSKTHALVEPASAVLLVTDLGSTNGVRIEYADGRTRELRPGTPTEVAANDTLLLGEFRLLVAGATRPTV</sequence>
<feature type="region of interest" description="Disordered" evidence="2">
    <location>
        <begin position="1"/>
        <end position="79"/>
    </location>
</feature>
<evidence type="ECO:0000256" key="2">
    <source>
        <dbReference type="SAM" id="MobiDB-lite"/>
    </source>
</evidence>
<dbReference type="EMBL" id="WJIF01000001">
    <property type="protein sequence ID" value="MRG58737.1"/>
    <property type="molecule type" value="Genomic_DNA"/>
</dbReference>
<dbReference type="SUPFAM" id="SSF49879">
    <property type="entry name" value="SMAD/FHA domain"/>
    <property type="match status" value="1"/>
</dbReference>
<gene>
    <name evidence="4" type="ORF">GE115_02445</name>
</gene>
<proteinExistence type="predicted"/>
<reference evidence="4 5" key="1">
    <citation type="submission" date="2019-10" db="EMBL/GenBank/DDBJ databases">
        <authorList>
            <person name="Nie G."/>
            <person name="Ming H."/>
            <person name="Yi B."/>
        </authorList>
    </citation>
    <scope>NUCLEOTIDE SEQUENCE [LARGE SCALE GENOMIC DNA]</scope>
    <source>
        <strain evidence="4 5">CFH 90414</strain>
    </source>
</reference>
<name>A0A6I2F4S5_9MICO</name>
<evidence type="ECO:0000313" key="5">
    <source>
        <dbReference type="Proteomes" id="UP000431080"/>
    </source>
</evidence>